<reference evidence="5 6" key="1">
    <citation type="submission" date="2023-10" db="EMBL/GenBank/DDBJ databases">
        <title>Sphingomonas sp. HF-S4 16S ribosomal RNA gene Genome sequencing and assembly.</title>
        <authorList>
            <person name="Lee H."/>
        </authorList>
    </citation>
    <scope>NUCLEOTIDE SEQUENCE [LARGE SCALE GENOMIC DNA]</scope>
    <source>
        <strain evidence="5 6">HF-S4</strain>
    </source>
</reference>
<evidence type="ECO:0000256" key="2">
    <source>
        <dbReference type="ARBA" id="ARBA00022964"/>
    </source>
</evidence>
<proteinExistence type="inferred from homology"/>
<evidence type="ECO:0000313" key="6">
    <source>
        <dbReference type="Proteomes" id="UP001273531"/>
    </source>
</evidence>
<evidence type="ECO:0000256" key="3">
    <source>
        <dbReference type="ARBA" id="ARBA00023002"/>
    </source>
</evidence>
<dbReference type="SUPFAM" id="SSF51197">
    <property type="entry name" value="Clavaminate synthase-like"/>
    <property type="match status" value="1"/>
</dbReference>
<dbReference type="Pfam" id="PF05118">
    <property type="entry name" value="Asp_Arg_Hydrox"/>
    <property type="match status" value="1"/>
</dbReference>
<sequence>MTRPWYNILGGRYPGSEPCFYDSAALPWTKVLEDNWEVMRDELIALMEARPAQVRPYFINHAMSFPPRQWKTMGLSFWRFTMHANCRRCPETMRILKTIPGVTSCSLSILEPGANINPHQGDTDAIIRCHLGLVIPAGLPDCGFQVGPDIRAWEQGKALPFCDAQTHTAWNHSQARRLIMIVDVIRPEFRPQQNWVCAHVLASSVIQMTYQSAPFLNNWPGFVKRALYSAIRIAIHAYLPLQRRFR</sequence>
<feature type="domain" description="Aspartyl/asparaginy/proline hydroxylase" evidence="4">
    <location>
        <begin position="33"/>
        <end position="187"/>
    </location>
</feature>
<dbReference type="PANTHER" id="PTHR46332:SF5">
    <property type="entry name" value="ASPARTATE BETA-HYDROXYLASE DOMAIN CONTAINING 2"/>
    <property type="match status" value="1"/>
</dbReference>
<dbReference type="RefSeq" id="WP_317226810.1">
    <property type="nucleotide sequence ID" value="NZ_JAWJEJ010000001.1"/>
</dbReference>
<name>A0ABU3Y8E8_9SPHN</name>
<keyword evidence="2" id="KW-0223">Dioxygenase</keyword>
<dbReference type="Gene3D" id="2.60.120.330">
    <property type="entry name" value="B-lactam Antibiotic, Isopenicillin N Synthase, Chain"/>
    <property type="match status" value="1"/>
</dbReference>
<keyword evidence="6" id="KW-1185">Reference proteome</keyword>
<keyword evidence="3" id="KW-0560">Oxidoreductase</keyword>
<comment type="caution">
    <text evidence="5">The sequence shown here is derived from an EMBL/GenBank/DDBJ whole genome shotgun (WGS) entry which is preliminary data.</text>
</comment>
<organism evidence="5 6">
    <name type="scientific">Sphingomonas agrestis</name>
    <dbReference type="NCBI Taxonomy" id="3080540"/>
    <lineage>
        <taxon>Bacteria</taxon>
        <taxon>Pseudomonadati</taxon>
        <taxon>Pseudomonadota</taxon>
        <taxon>Alphaproteobacteria</taxon>
        <taxon>Sphingomonadales</taxon>
        <taxon>Sphingomonadaceae</taxon>
        <taxon>Sphingomonas</taxon>
    </lineage>
</organism>
<protein>
    <submittedName>
        <fullName evidence="5">Aspartyl/asparaginyl beta-hydroxylase domain-containing protein</fullName>
    </submittedName>
</protein>
<dbReference type="Proteomes" id="UP001273531">
    <property type="component" value="Unassembled WGS sequence"/>
</dbReference>
<accession>A0ABU3Y8E8</accession>
<gene>
    <name evidence="5" type="ORF">RZN05_11835</name>
</gene>
<dbReference type="InterPro" id="IPR027443">
    <property type="entry name" value="IPNS-like_sf"/>
</dbReference>
<evidence type="ECO:0000256" key="1">
    <source>
        <dbReference type="ARBA" id="ARBA00007730"/>
    </source>
</evidence>
<dbReference type="PANTHER" id="PTHR46332">
    <property type="entry name" value="ASPARTATE BETA-HYDROXYLASE DOMAIN-CONTAINING PROTEIN 2"/>
    <property type="match status" value="1"/>
</dbReference>
<dbReference type="EMBL" id="JAWJEJ010000001">
    <property type="protein sequence ID" value="MDV3457678.1"/>
    <property type="molecule type" value="Genomic_DNA"/>
</dbReference>
<dbReference type="InterPro" id="IPR007803">
    <property type="entry name" value="Asp/Arg/Pro-Hydrxlase"/>
</dbReference>
<evidence type="ECO:0000259" key="4">
    <source>
        <dbReference type="Pfam" id="PF05118"/>
    </source>
</evidence>
<comment type="similarity">
    <text evidence="1">Belongs to the aspartyl/asparaginyl beta-hydroxylase family.</text>
</comment>
<evidence type="ECO:0000313" key="5">
    <source>
        <dbReference type="EMBL" id="MDV3457678.1"/>
    </source>
</evidence>
<dbReference type="InterPro" id="IPR051821">
    <property type="entry name" value="Asp/Asn_beta-hydroxylase"/>
</dbReference>